<dbReference type="Proteomes" id="UP001501803">
    <property type="component" value="Unassembled WGS sequence"/>
</dbReference>
<dbReference type="RefSeq" id="WP_345068617.1">
    <property type="nucleotide sequence ID" value="NZ_BAABCN010000012.1"/>
</dbReference>
<reference evidence="2" key="1">
    <citation type="journal article" date="2019" name="Int. J. Syst. Evol. Microbiol.">
        <title>The Global Catalogue of Microorganisms (GCM) 10K type strain sequencing project: providing services to taxonomists for standard genome sequencing and annotation.</title>
        <authorList>
            <consortium name="The Broad Institute Genomics Platform"/>
            <consortium name="The Broad Institute Genome Sequencing Center for Infectious Disease"/>
            <person name="Wu L."/>
            <person name="Ma J."/>
        </authorList>
    </citation>
    <scope>NUCLEOTIDE SEQUENCE [LARGE SCALE GENOMIC DNA]</scope>
    <source>
        <strain evidence="2">JCM 17021</strain>
    </source>
</reference>
<comment type="caution">
    <text evidence="1">The sequence shown here is derived from an EMBL/GenBank/DDBJ whole genome shotgun (WGS) entry which is preliminary data.</text>
</comment>
<gene>
    <name evidence="1" type="ORF">GCM10022381_32540</name>
</gene>
<organism evidence="1 2">
    <name type="scientific">Leifsonia kafniensis</name>
    <dbReference type="NCBI Taxonomy" id="475957"/>
    <lineage>
        <taxon>Bacteria</taxon>
        <taxon>Bacillati</taxon>
        <taxon>Actinomycetota</taxon>
        <taxon>Actinomycetes</taxon>
        <taxon>Micrococcales</taxon>
        <taxon>Microbacteriaceae</taxon>
        <taxon>Leifsonia</taxon>
    </lineage>
</organism>
<keyword evidence="2" id="KW-1185">Reference proteome</keyword>
<evidence type="ECO:0000313" key="1">
    <source>
        <dbReference type="EMBL" id="GAA3888120.1"/>
    </source>
</evidence>
<accession>A0ABP7KU59</accession>
<proteinExistence type="predicted"/>
<sequence>MRLTTDPTLWTSLVAAREKKDPASVVPVLLILIDGDLTVSNQRNYKVAVKRLKQLKKALVATGHGEDFAGIVADLREANRRRPRFLDELDRVGF</sequence>
<evidence type="ECO:0000313" key="2">
    <source>
        <dbReference type="Proteomes" id="UP001501803"/>
    </source>
</evidence>
<name>A0ABP7KU59_9MICO</name>
<dbReference type="EMBL" id="BAABCN010000012">
    <property type="protein sequence ID" value="GAA3888120.1"/>
    <property type="molecule type" value="Genomic_DNA"/>
</dbReference>
<protein>
    <submittedName>
        <fullName evidence="1">Uncharacterized protein</fullName>
    </submittedName>
</protein>